<comment type="caution">
    <text evidence="1">The sequence shown here is derived from an EMBL/GenBank/DDBJ whole genome shotgun (WGS) entry which is preliminary data.</text>
</comment>
<evidence type="ECO:0000313" key="1">
    <source>
        <dbReference type="EMBL" id="OTN76406.1"/>
    </source>
</evidence>
<dbReference type="InterPro" id="IPR010371">
    <property type="entry name" value="YBR137W-like"/>
</dbReference>
<accession>A0A242A5U1</accession>
<dbReference type="InterPro" id="IPR005624">
    <property type="entry name" value="PduO/GlcC-like"/>
</dbReference>
<dbReference type="InterPro" id="IPR038084">
    <property type="entry name" value="PduO/GlcC-like_sf"/>
</dbReference>
<dbReference type="AlphaFoldDB" id="A0A242A5U1"/>
<sequence>MDFDELLEQERRLQFRFFDNQLALRIAEEINDHVTKTYPRPVGIKITHRGLPVLRFLMNGRKESPWLERKETTVLDSGHSSLYTFYQKDQIPLFAQWAQDSRYAICGGGFPIVENGVVTGAICVSGLDHMEDHQIIIHVLTKLLAEQLGEVI</sequence>
<dbReference type="SUPFAM" id="SSF143744">
    <property type="entry name" value="GlcG-like"/>
    <property type="match status" value="1"/>
</dbReference>
<name>A0A242A5U1_9ENTE</name>
<dbReference type="Pfam" id="PF03928">
    <property type="entry name" value="HbpS-like"/>
    <property type="match status" value="1"/>
</dbReference>
<dbReference type="Gene3D" id="3.30.450.150">
    <property type="entry name" value="Haem-degrading domain"/>
    <property type="match status" value="1"/>
</dbReference>
<dbReference type="PANTHER" id="PTHR28255">
    <property type="match status" value="1"/>
</dbReference>
<dbReference type="PANTHER" id="PTHR28255:SF1">
    <property type="entry name" value="UPF0303 PROTEIN YBR137W"/>
    <property type="match status" value="1"/>
</dbReference>
<dbReference type="RefSeq" id="WP_086274361.1">
    <property type="nucleotide sequence ID" value="NZ_NGKU01000001.1"/>
</dbReference>
<protein>
    <submittedName>
        <fullName evidence="1">Uncharacterized protein</fullName>
    </submittedName>
</protein>
<reference evidence="1 2" key="1">
    <citation type="submission" date="2017-05" db="EMBL/GenBank/DDBJ databases">
        <title>The Genome Sequence of Enterococcus sp. 8G7_MSG3316.</title>
        <authorList>
            <consortium name="The Broad Institute Genomics Platform"/>
            <consortium name="The Broad Institute Genomic Center for Infectious Diseases"/>
            <person name="Earl A."/>
            <person name="Manson A."/>
            <person name="Schwartman J."/>
            <person name="Gilmore M."/>
            <person name="Abouelleil A."/>
            <person name="Cao P."/>
            <person name="Chapman S."/>
            <person name="Cusick C."/>
            <person name="Shea T."/>
            <person name="Young S."/>
            <person name="Neafsey D."/>
            <person name="Nusbaum C."/>
            <person name="Birren B."/>
        </authorList>
    </citation>
    <scope>NUCLEOTIDE SEQUENCE [LARGE SCALE GENOMIC DNA]</scope>
    <source>
        <strain evidence="1 2">8G7_MSG3316</strain>
    </source>
</reference>
<dbReference type="OrthoDB" id="9815315at2"/>
<evidence type="ECO:0000313" key="2">
    <source>
        <dbReference type="Proteomes" id="UP000195043"/>
    </source>
</evidence>
<dbReference type="EMBL" id="NGKU01000001">
    <property type="protein sequence ID" value="OTN76406.1"/>
    <property type="molecule type" value="Genomic_DNA"/>
</dbReference>
<dbReference type="STRING" id="1834191.A5886_001483"/>
<dbReference type="Proteomes" id="UP000195043">
    <property type="component" value="Unassembled WGS sequence"/>
</dbReference>
<keyword evidence="2" id="KW-1185">Reference proteome</keyword>
<gene>
    <name evidence="1" type="ORF">A5886_001483</name>
</gene>
<organism evidence="1 2">
    <name type="scientific">Candidatus Enterococcus testudinis</name>
    <dbReference type="NCBI Taxonomy" id="1834191"/>
    <lineage>
        <taxon>Bacteria</taxon>
        <taxon>Bacillati</taxon>
        <taxon>Bacillota</taxon>
        <taxon>Bacilli</taxon>
        <taxon>Lactobacillales</taxon>
        <taxon>Enterococcaceae</taxon>
        <taxon>Enterococcus</taxon>
    </lineage>
</organism>
<proteinExistence type="predicted"/>